<dbReference type="SUPFAM" id="SSF53807">
    <property type="entry name" value="Helical backbone' metal receptor"/>
    <property type="match status" value="1"/>
</dbReference>
<evidence type="ECO:0000313" key="2">
    <source>
        <dbReference type="EMBL" id="THU05518.1"/>
    </source>
</evidence>
<sequence>MAAWIPHVWASTSAVSEESKVSPPHGQANTITVTDVLGRQVRIPLPVRRMILEESRQLYTVALLTPEPAAHIVGWGADLQQADPDTYRQYLAQFPQIADIPVLGSFSAATFNIEKAIALQPDVVFLNLETERLAKDSAQVQALERLGIAVVYVDFRHNPARNTNLSIGLFGQILQQTERANAFIALRNTTLARVQERLNAQPHTTPTVFIERIAGLTQDCCFSFGNENFGRYVELAGGRNLAREHIHGTFGQISTEQVLAFDPEVVLLTSGDWAAYNPAGDWIPVGPNASASKVQAALKKYPNKLAYQSSRAARNNRIYAVWHQFYNSPYDFIVVEQLAQWLHPQLFADFDAQANFAQLHRDFLPVVYAPGYFAAIEAPRP</sequence>
<dbReference type="Gene3D" id="3.40.50.1980">
    <property type="entry name" value="Nitrogenase molybdenum iron protein domain"/>
    <property type="match status" value="2"/>
</dbReference>
<dbReference type="Pfam" id="PF01497">
    <property type="entry name" value="Peripla_BP_2"/>
    <property type="match status" value="1"/>
</dbReference>
<organism evidence="2 3">
    <name type="scientific">Lampropedia puyangensis</name>
    <dbReference type="NCBI Taxonomy" id="1330072"/>
    <lineage>
        <taxon>Bacteria</taxon>
        <taxon>Pseudomonadati</taxon>
        <taxon>Pseudomonadota</taxon>
        <taxon>Betaproteobacteria</taxon>
        <taxon>Burkholderiales</taxon>
        <taxon>Comamonadaceae</taxon>
        <taxon>Lampropedia</taxon>
    </lineage>
</organism>
<gene>
    <name evidence="2" type="ORF">E9531_00515</name>
</gene>
<dbReference type="InterPro" id="IPR050902">
    <property type="entry name" value="ABC_Transporter_SBP"/>
</dbReference>
<proteinExistence type="predicted"/>
<dbReference type="OrthoDB" id="9775594at2"/>
<dbReference type="InterPro" id="IPR002491">
    <property type="entry name" value="ABC_transptr_periplasmic_BD"/>
</dbReference>
<evidence type="ECO:0000259" key="1">
    <source>
        <dbReference type="PROSITE" id="PS50983"/>
    </source>
</evidence>
<feature type="domain" description="Fe/B12 periplasmic-binding" evidence="1">
    <location>
        <begin position="49"/>
        <end position="350"/>
    </location>
</feature>
<reference evidence="2 3" key="1">
    <citation type="journal article" date="2015" name="Antonie Van Leeuwenhoek">
        <title>Lampropedia puyangensis sp. nov., isolated from symptomatic bark of Populus ? euramericana canker and emended description of Lampropedia hyalina (Ehrenberg 1832) Lee et al. 2004.</title>
        <authorList>
            <person name="Li Y."/>
            <person name="Wang T."/>
            <person name="Piao C.G."/>
            <person name="Wang L.F."/>
            <person name="Tian G.Z."/>
            <person name="Zhu T.H."/>
            <person name="Guo M.W."/>
        </authorList>
    </citation>
    <scope>NUCLEOTIDE SEQUENCE [LARGE SCALE GENOMIC DNA]</scope>
    <source>
        <strain evidence="2 3">2-bin</strain>
    </source>
</reference>
<accession>A0A4S8FD45</accession>
<dbReference type="AlphaFoldDB" id="A0A4S8FD45"/>
<comment type="caution">
    <text evidence="2">The sequence shown here is derived from an EMBL/GenBank/DDBJ whole genome shotgun (WGS) entry which is preliminary data.</text>
</comment>
<keyword evidence="3" id="KW-1185">Reference proteome</keyword>
<dbReference type="Proteomes" id="UP000308917">
    <property type="component" value="Unassembled WGS sequence"/>
</dbReference>
<name>A0A4S8FD45_9BURK</name>
<evidence type="ECO:0000313" key="3">
    <source>
        <dbReference type="Proteomes" id="UP000308917"/>
    </source>
</evidence>
<dbReference type="PANTHER" id="PTHR30535:SF34">
    <property type="entry name" value="MOLYBDATE-BINDING PROTEIN MOLA"/>
    <property type="match status" value="1"/>
</dbReference>
<dbReference type="PANTHER" id="PTHR30535">
    <property type="entry name" value="VITAMIN B12-BINDING PROTEIN"/>
    <property type="match status" value="1"/>
</dbReference>
<dbReference type="EMBL" id="STFG01000001">
    <property type="protein sequence ID" value="THU05518.1"/>
    <property type="molecule type" value="Genomic_DNA"/>
</dbReference>
<protein>
    <submittedName>
        <fullName evidence="2">ABC transporter substrate-binding protein</fullName>
    </submittedName>
</protein>
<dbReference type="PROSITE" id="PS50983">
    <property type="entry name" value="FE_B12_PBP"/>
    <property type="match status" value="1"/>
</dbReference>